<keyword evidence="3" id="KW-1185">Reference proteome</keyword>
<feature type="region of interest" description="Disordered" evidence="1">
    <location>
        <begin position="1"/>
        <end position="25"/>
    </location>
</feature>
<protein>
    <submittedName>
        <fullName evidence="2">Uncharacterized protein</fullName>
    </submittedName>
</protein>
<evidence type="ECO:0000256" key="1">
    <source>
        <dbReference type="SAM" id="MobiDB-lite"/>
    </source>
</evidence>
<dbReference type="Proteomes" id="UP001412067">
    <property type="component" value="Unassembled WGS sequence"/>
</dbReference>
<dbReference type="EMBL" id="JBBWWR010000014">
    <property type="protein sequence ID" value="KAK8953532.1"/>
    <property type="molecule type" value="Genomic_DNA"/>
</dbReference>
<gene>
    <name evidence="2" type="ORF">KSP40_PGU010329</name>
</gene>
<accession>A0ABR2LXF5</accession>
<reference evidence="2 3" key="1">
    <citation type="journal article" date="2022" name="Nat. Plants">
        <title>Genomes of leafy and leafless Platanthera orchids illuminate the evolution of mycoheterotrophy.</title>
        <authorList>
            <person name="Li M.H."/>
            <person name="Liu K.W."/>
            <person name="Li Z."/>
            <person name="Lu H.C."/>
            <person name="Ye Q.L."/>
            <person name="Zhang D."/>
            <person name="Wang J.Y."/>
            <person name="Li Y.F."/>
            <person name="Zhong Z.M."/>
            <person name="Liu X."/>
            <person name="Yu X."/>
            <person name="Liu D.K."/>
            <person name="Tu X.D."/>
            <person name="Liu B."/>
            <person name="Hao Y."/>
            <person name="Liao X.Y."/>
            <person name="Jiang Y.T."/>
            <person name="Sun W.H."/>
            <person name="Chen J."/>
            <person name="Chen Y.Q."/>
            <person name="Ai Y."/>
            <person name="Zhai J.W."/>
            <person name="Wu S.S."/>
            <person name="Zhou Z."/>
            <person name="Hsiao Y.Y."/>
            <person name="Wu W.L."/>
            <person name="Chen Y.Y."/>
            <person name="Lin Y.F."/>
            <person name="Hsu J.L."/>
            <person name="Li C.Y."/>
            <person name="Wang Z.W."/>
            <person name="Zhao X."/>
            <person name="Zhong W.Y."/>
            <person name="Ma X.K."/>
            <person name="Ma L."/>
            <person name="Huang J."/>
            <person name="Chen G.Z."/>
            <person name="Huang M.Z."/>
            <person name="Huang L."/>
            <person name="Peng D.H."/>
            <person name="Luo Y.B."/>
            <person name="Zou S.Q."/>
            <person name="Chen S.P."/>
            <person name="Lan S."/>
            <person name="Tsai W.C."/>
            <person name="Van de Peer Y."/>
            <person name="Liu Z.J."/>
        </authorList>
    </citation>
    <scope>NUCLEOTIDE SEQUENCE [LARGE SCALE GENOMIC DNA]</scope>
    <source>
        <strain evidence="2">Lor288</strain>
    </source>
</reference>
<comment type="caution">
    <text evidence="2">The sequence shown here is derived from an EMBL/GenBank/DDBJ whole genome shotgun (WGS) entry which is preliminary data.</text>
</comment>
<organism evidence="2 3">
    <name type="scientific">Platanthera guangdongensis</name>
    <dbReference type="NCBI Taxonomy" id="2320717"/>
    <lineage>
        <taxon>Eukaryota</taxon>
        <taxon>Viridiplantae</taxon>
        <taxon>Streptophyta</taxon>
        <taxon>Embryophyta</taxon>
        <taxon>Tracheophyta</taxon>
        <taxon>Spermatophyta</taxon>
        <taxon>Magnoliopsida</taxon>
        <taxon>Liliopsida</taxon>
        <taxon>Asparagales</taxon>
        <taxon>Orchidaceae</taxon>
        <taxon>Orchidoideae</taxon>
        <taxon>Orchideae</taxon>
        <taxon>Orchidinae</taxon>
        <taxon>Platanthera</taxon>
    </lineage>
</organism>
<proteinExistence type="predicted"/>
<feature type="region of interest" description="Disordered" evidence="1">
    <location>
        <begin position="62"/>
        <end position="84"/>
    </location>
</feature>
<evidence type="ECO:0000313" key="2">
    <source>
        <dbReference type="EMBL" id="KAK8953532.1"/>
    </source>
</evidence>
<feature type="compositionally biased region" description="Polar residues" evidence="1">
    <location>
        <begin position="1"/>
        <end position="13"/>
    </location>
</feature>
<name>A0ABR2LXF5_9ASPA</name>
<evidence type="ECO:0000313" key="3">
    <source>
        <dbReference type="Proteomes" id="UP001412067"/>
    </source>
</evidence>
<sequence length="587" mass="66230">MGDRGTASSTTTAKHGWGRGTRKHADSKAHQCGEWLLAPLGGVMPLEGSTISQRVAGAARCIQPKKTKSRPGKRRWDHKQPHKAPGERLGDLVLSLILLSKSYAPKSTPGRRYGARILSSPLKYLHRNLLPLSSSFQPRHCSPRNAIELISFSYQPLSVGSTLLWRFPPFSDMETRVPVQHPYSLRPASSFIGESLHDLNTVETRNGEIDGVSDAVTEVSIDNDNESTSADCIHDSYRNTLQPLHGVGAEEEHSTLDNDGRPSTPTYNILTMNDVSPIETVRARFLQFIVDHFVKENVVEMTDTSDTDYGHGHDKHKRKLREVHYQGDQRFVLPLMYVANLYETLVHDVNARLSSLVGIREKTIGVALEAAGGLYRKLAKNFPRKGPCSFKRRELATSLETRTRFPEIVVQDEKRVRFVVVNGLMILENPDNMSPEDAEWFKRLTGRHEVSISARDYKFYSPRHKYRRVQSNSISNISLPFSGPDNSCTLTNVSSFRHLSEHLDHLRAILFIFSATVHFFDGIEPLRDQLSLLSSDSINTFQSINDFFSRSTTSAFWSASMDSFLHMSDSINVSWPVKQFLHWSTII</sequence>
<feature type="compositionally biased region" description="Basic residues" evidence="1">
    <location>
        <begin position="63"/>
        <end position="82"/>
    </location>
</feature>